<evidence type="ECO:0000313" key="3">
    <source>
        <dbReference type="Proteomes" id="UP001162031"/>
    </source>
</evidence>
<protein>
    <recommendedName>
        <fullName evidence="1">F-box domain-containing protein</fullName>
    </recommendedName>
</protein>
<comment type="caution">
    <text evidence="2">The sequence shown here is derived from an EMBL/GenBank/DDBJ whole genome shotgun (WGS) entry which is preliminary data.</text>
</comment>
<evidence type="ECO:0000313" key="2">
    <source>
        <dbReference type="EMBL" id="CAI5742284.1"/>
    </source>
</evidence>
<dbReference type="AlphaFoldDB" id="A0AAV0V687"/>
<dbReference type="InterPro" id="IPR001810">
    <property type="entry name" value="F-box_dom"/>
</dbReference>
<dbReference type="PANTHER" id="PTHR39741:SF2">
    <property type="entry name" value="F-BOX DOMAIN-CONTAINING PROTEIN"/>
    <property type="match status" value="1"/>
</dbReference>
<organism evidence="2 3">
    <name type="scientific">Hyaloperonospora brassicae</name>
    <name type="common">Brassica downy mildew</name>
    <name type="synonym">Peronospora brassicae</name>
    <dbReference type="NCBI Taxonomy" id="162125"/>
    <lineage>
        <taxon>Eukaryota</taxon>
        <taxon>Sar</taxon>
        <taxon>Stramenopiles</taxon>
        <taxon>Oomycota</taxon>
        <taxon>Peronosporomycetes</taxon>
        <taxon>Peronosporales</taxon>
        <taxon>Peronosporaceae</taxon>
        <taxon>Hyaloperonospora</taxon>
    </lineage>
</organism>
<evidence type="ECO:0000259" key="1">
    <source>
        <dbReference type="PROSITE" id="PS50181"/>
    </source>
</evidence>
<dbReference type="PROSITE" id="PS50181">
    <property type="entry name" value="FBOX"/>
    <property type="match status" value="1"/>
</dbReference>
<feature type="domain" description="F-box" evidence="1">
    <location>
        <begin position="1"/>
        <end position="46"/>
    </location>
</feature>
<reference evidence="2" key="1">
    <citation type="submission" date="2022-12" db="EMBL/GenBank/DDBJ databases">
        <authorList>
            <person name="Webb A."/>
        </authorList>
    </citation>
    <scope>NUCLEOTIDE SEQUENCE</scope>
    <source>
        <strain evidence="2">Hp1</strain>
    </source>
</reference>
<dbReference type="InterPro" id="IPR055336">
    <property type="entry name" value="At4g00755-like"/>
</dbReference>
<accession>A0AAV0V687</accession>
<dbReference type="Gene3D" id="1.20.1280.50">
    <property type="match status" value="1"/>
</dbReference>
<dbReference type="Pfam" id="PF12937">
    <property type="entry name" value="F-box-like"/>
    <property type="match status" value="1"/>
</dbReference>
<dbReference type="PANTHER" id="PTHR39741">
    <property type="entry name" value="F-BOX DOMAIN CONTAINING PROTEIN, EXPRESSED"/>
    <property type="match status" value="1"/>
</dbReference>
<dbReference type="InterPro" id="IPR036047">
    <property type="entry name" value="F-box-like_dom_sf"/>
</dbReference>
<dbReference type="SUPFAM" id="SSF81383">
    <property type="entry name" value="F-box domain"/>
    <property type="match status" value="1"/>
</dbReference>
<name>A0AAV0V687_HYABA</name>
<keyword evidence="3" id="KW-1185">Reference proteome</keyword>
<gene>
    <name evidence="2" type="ORF">HBR001_LOCUS8904</name>
</gene>
<dbReference type="EMBL" id="CANTFL010001465">
    <property type="protein sequence ID" value="CAI5742284.1"/>
    <property type="molecule type" value="Genomic_DNA"/>
</dbReference>
<sequence length="328" mass="37370">MKLCDLPRELLVATLQFVDHTSLVRLEVVSRHVRNVIVHGDTWRELAHRLALYARNRYMRSPSGWKRLVLLTQRPVSQELSVLRQVRDCTSVDHMNESAENTLTRSYCSIVVALLNDRYNNGTARTAAAVEDDVAAYEAIGKRLQLECGCARGRPCYWSSASTWECTSTDRLDYTLWENCLVESVQIVPYRVFWYPGSPTYSPKRASFALYELRDDGEVDTVVYESTVFSIVKDMKMETFTLPRRVFLSRGMLRVTLFDRQEDIGLDVARWMQEYDLPPYYTCLSYVGATGLLESSVANELRMREATEIGGSSPDGRLFEVLANGGAP</sequence>
<dbReference type="Proteomes" id="UP001162031">
    <property type="component" value="Unassembled WGS sequence"/>
</dbReference>
<proteinExistence type="predicted"/>